<evidence type="ECO:0000313" key="3">
    <source>
        <dbReference type="Proteomes" id="UP001593833"/>
    </source>
</evidence>
<dbReference type="Proteomes" id="UP001593833">
    <property type="component" value="Unassembled WGS sequence"/>
</dbReference>
<accession>A0ABV6YKA5</accession>
<comment type="caution">
    <text evidence="2">The sequence shown here is derived from an EMBL/GenBank/DDBJ whole genome shotgun (WGS) entry which is preliminary data.</text>
</comment>
<proteinExistence type="inferred from homology"/>
<comment type="similarity">
    <text evidence="1">Belongs to the bactofilin family.</text>
</comment>
<evidence type="ECO:0000256" key="1">
    <source>
        <dbReference type="ARBA" id="ARBA00044755"/>
    </source>
</evidence>
<protein>
    <submittedName>
        <fullName evidence="2">Polymer-forming cytoskeletal protein</fullName>
    </submittedName>
</protein>
<dbReference type="InterPro" id="IPR007607">
    <property type="entry name" value="BacA/B"/>
</dbReference>
<name>A0ABV6YKA5_UNCEI</name>
<organism evidence="2 3">
    <name type="scientific">Eiseniibacteriota bacterium</name>
    <dbReference type="NCBI Taxonomy" id="2212470"/>
    <lineage>
        <taxon>Bacteria</taxon>
        <taxon>Candidatus Eiseniibacteriota</taxon>
    </lineage>
</organism>
<gene>
    <name evidence="2" type="ORF">ACFL6M_04060</name>
</gene>
<dbReference type="PANTHER" id="PTHR35024:SF4">
    <property type="entry name" value="POLYMER-FORMING CYTOSKELETAL PROTEIN"/>
    <property type="match status" value="1"/>
</dbReference>
<reference evidence="2 3" key="1">
    <citation type="submission" date="2024-09" db="EMBL/GenBank/DDBJ databases">
        <authorList>
            <person name="D'Angelo T."/>
        </authorList>
    </citation>
    <scope>NUCLEOTIDE SEQUENCE [LARGE SCALE GENOMIC DNA]</scope>
    <source>
        <strain evidence="2">SAG AM-320-E07</strain>
    </source>
</reference>
<keyword evidence="3" id="KW-1185">Reference proteome</keyword>
<dbReference type="EMBL" id="JBHPKH010000036">
    <property type="protein sequence ID" value="MFC1572755.1"/>
    <property type="molecule type" value="Genomic_DNA"/>
</dbReference>
<dbReference type="Pfam" id="PF04519">
    <property type="entry name" value="Bactofilin"/>
    <property type="match status" value="1"/>
</dbReference>
<sequence>MFKKQEHEEVQTPKGGATTVIAGGTHFNGVLRVSGSVRVDGEVEGQLEVSETLTVGSNGVLKAEVAADSAVIAGRVKGRIWAKGKVALERGARLEGDVHAKTFKIEDGAFFQGNCTMGEGRKEVAPAKPGAVTPKQAGSGDGVLKVIGD</sequence>
<dbReference type="PANTHER" id="PTHR35024">
    <property type="entry name" value="HYPOTHETICAL CYTOSOLIC PROTEIN"/>
    <property type="match status" value="1"/>
</dbReference>
<evidence type="ECO:0000313" key="2">
    <source>
        <dbReference type="EMBL" id="MFC1572755.1"/>
    </source>
</evidence>